<evidence type="ECO:0000313" key="3">
    <source>
        <dbReference type="EMBL" id="WUN92064.1"/>
    </source>
</evidence>
<evidence type="ECO:0000313" key="4">
    <source>
        <dbReference type="Proteomes" id="UP001432071"/>
    </source>
</evidence>
<dbReference type="CDD" id="cd05262">
    <property type="entry name" value="SDR_a7"/>
    <property type="match status" value="1"/>
</dbReference>
<reference evidence="3" key="1">
    <citation type="submission" date="2022-10" db="EMBL/GenBank/DDBJ databases">
        <title>The complete genomes of actinobacterial strains from the NBC collection.</title>
        <authorList>
            <person name="Joergensen T.S."/>
            <person name="Alvarez Arevalo M."/>
            <person name="Sterndorff E.B."/>
            <person name="Faurdal D."/>
            <person name="Vuksanovic O."/>
            <person name="Mourched A.-S."/>
            <person name="Charusanti P."/>
            <person name="Shaw S."/>
            <person name="Blin K."/>
            <person name="Weber T."/>
        </authorList>
    </citation>
    <scope>NUCLEOTIDE SEQUENCE</scope>
    <source>
        <strain evidence="3">NBC_00302</strain>
    </source>
</reference>
<evidence type="ECO:0000256" key="1">
    <source>
        <dbReference type="SAM" id="MobiDB-lite"/>
    </source>
</evidence>
<gene>
    <name evidence="3" type="ORF">OHT53_41155</name>
</gene>
<dbReference type="Proteomes" id="UP001432071">
    <property type="component" value="Chromosome"/>
</dbReference>
<feature type="domain" description="NAD-dependent epimerase/dehydratase" evidence="2">
    <location>
        <begin position="3"/>
        <end position="228"/>
    </location>
</feature>
<dbReference type="SUPFAM" id="SSF51735">
    <property type="entry name" value="NAD(P)-binding Rossmann-fold domains"/>
    <property type="match status" value="1"/>
</dbReference>
<dbReference type="GeneID" id="93767536"/>
<name>A0ABZ1RB98_9ACTN</name>
<keyword evidence="4" id="KW-1185">Reference proteome</keyword>
<proteinExistence type="predicted"/>
<dbReference type="InterPro" id="IPR001509">
    <property type="entry name" value="Epimerase_deHydtase"/>
</dbReference>
<dbReference type="Pfam" id="PF01370">
    <property type="entry name" value="Epimerase"/>
    <property type="match status" value="1"/>
</dbReference>
<dbReference type="InterPro" id="IPR036291">
    <property type="entry name" value="NAD(P)-bd_dom_sf"/>
</dbReference>
<dbReference type="PANTHER" id="PTHR48079">
    <property type="entry name" value="PROTEIN YEEZ"/>
    <property type="match status" value="1"/>
</dbReference>
<sequence length="305" mass="32194">MRVFVTGASGWIGSAVVPELISHDHQVAALARSDAAARVLREAGAEVVRGSLDDLDTLHNAAAGSEGVIHLAFKHDAAFSGDFKSAIAADRDAVTAIGSALAGTHRPFIATGGTPAVPDRTATEHDGRPTTTNPIDDNSPAARAKTDEMVLALSTRAIRSAVLRLPRAVYGENDPGFTTSLIATARNKGVSGYIGDGSQRWPVTHRLDTARAYRLALEKAPAGSLLNIVGQEGVTIRSIAETIARHLGVPLSSVAAENALEHFGWLGALVSLDQPASSAITRDLLGWRPMHPTLLEDLDRGHYFR</sequence>
<evidence type="ECO:0000259" key="2">
    <source>
        <dbReference type="Pfam" id="PF01370"/>
    </source>
</evidence>
<accession>A0ABZ1RB98</accession>
<dbReference type="Gene3D" id="3.40.50.720">
    <property type="entry name" value="NAD(P)-binding Rossmann-like Domain"/>
    <property type="match status" value="1"/>
</dbReference>
<dbReference type="PANTHER" id="PTHR48079:SF6">
    <property type="entry name" value="NAD(P)-BINDING DOMAIN-CONTAINING PROTEIN-RELATED"/>
    <property type="match status" value="1"/>
</dbReference>
<dbReference type="InterPro" id="IPR051783">
    <property type="entry name" value="NAD(P)-dependent_oxidoreduct"/>
</dbReference>
<dbReference type="RefSeq" id="WP_328737773.1">
    <property type="nucleotide sequence ID" value="NZ_CP108038.1"/>
</dbReference>
<protein>
    <submittedName>
        <fullName evidence="3">SDR family oxidoreductase</fullName>
    </submittedName>
</protein>
<dbReference type="EMBL" id="CP108038">
    <property type="protein sequence ID" value="WUN92064.1"/>
    <property type="molecule type" value="Genomic_DNA"/>
</dbReference>
<organism evidence="3 4">
    <name type="scientific">Streptomyces bobili</name>
    <dbReference type="NCBI Taxonomy" id="67280"/>
    <lineage>
        <taxon>Bacteria</taxon>
        <taxon>Bacillati</taxon>
        <taxon>Actinomycetota</taxon>
        <taxon>Actinomycetes</taxon>
        <taxon>Kitasatosporales</taxon>
        <taxon>Streptomycetaceae</taxon>
        <taxon>Streptomyces</taxon>
    </lineage>
</organism>
<feature type="region of interest" description="Disordered" evidence="1">
    <location>
        <begin position="109"/>
        <end position="141"/>
    </location>
</feature>